<sequence>MSDEQRVDSGERKSFKPRTNKFFRKKVCKFCVGKAAMDYKNAESLKRFVSDNGKILPRRITGTCASHQRALTREIKRARTIAVLPFAGK</sequence>
<organism evidence="6 7">
    <name type="scientific">Thiospirochaeta perfilievii</name>
    <dbReference type="NCBI Taxonomy" id="252967"/>
    <lineage>
        <taxon>Bacteria</taxon>
        <taxon>Pseudomonadati</taxon>
        <taxon>Spirochaetota</taxon>
        <taxon>Spirochaetia</taxon>
        <taxon>Spirochaetales</taxon>
        <taxon>Spirochaetaceae</taxon>
        <taxon>Thiospirochaeta</taxon>
    </lineage>
</organism>
<keyword evidence="2 4" id="KW-0689">Ribosomal protein</keyword>
<dbReference type="Pfam" id="PF01084">
    <property type="entry name" value="Ribosomal_S18"/>
    <property type="match status" value="1"/>
</dbReference>
<protein>
    <recommendedName>
        <fullName evidence="4">Small ribosomal subunit protein bS18</fullName>
    </recommendedName>
</protein>
<dbReference type="PANTHER" id="PTHR13479">
    <property type="entry name" value="30S RIBOSOMAL PROTEIN S18"/>
    <property type="match status" value="1"/>
</dbReference>
<reference evidence="6 7" key="2">
    <citation type="submission" date="2019-09" db="EMBL/GenBank/DDBJ databases">
        <title>Complete Genome Sequence and Methylome Analysis of free living Spirochaetas.</title>
        <authorList>
            <person name="Leshcheva N."/>
            <person name="Mikheeva N."/>
        </authorList>
    </citation>
    <scope>NUCLEOTIDE SEQUENCE [LARGE SCALE GENOMIC DNA]</scope>
    <source>
        <strain evidence="6 7">P</strain>
    </source>
</reference>
<dbReference type="GO" id="GO:0070181">
    <property type="term" value="F:small ribosomal subunit rRNA binding"/>
    <property type="evidence" value="ECO:0007669"/>
    <property type="project" value="TreeGrafter"/>
</dbReference>
<dbReference type="GO" id="GO:0022627">
    <property type="term" value="C:cytosolic small ribosomal subunit"/>
    <property type="evidence" value="ECO:0007669"/>
    <property type="project" value="TreeGrafter"/>
</dbReference>
<comment type="subunit">
    <text evidence="4">Part of the 30S ribosomal subunit. Forms a tight heterodimer with protein bS6.</text>
</comment>
<dbReference type="InterPro" id="IPR036870">
    <property type="entry name" value="Ribosomal_bS18_sf"/>
</dbReference>
<evidence type="ECO:0000256" key="1">
    <source>
        <dbReference type="ARBA" id="ARBA00005589"/>
    </source>
</evidence>
<dbReference type="EMBL" id="CP035807">
    <property type="protein sequence ID" value="QEN06115.1"/>
    <property type="molecule type" value="Genomic_DNA"/>
</dbReference>
<reference evidence="6 7" key="1">
    <citation type="submission" date="2019-02" db="EMBL/GenBank/DDBJ databases">
        <authorList>
            <person name="Fomenkov A."/>
            <person name="Dubinina G."/>
            <person name="Grabovich M."/>
            <person name="Vincze T."/>
            <person name="Roberts R.J."/>
        </authorList>
    </citation>
    <scope>NUCLEOTIDE SEQUENCE [LARGE SCALE GENOMIC DNA]</scope>
    <source>
        <strain evidence="6 7">P</strain>
    </source>
</reference>
<dbReference type="HAMAP" id="MF_00270">
    <property type="entry name" value="Ribosomal_bS18"/>
    <property type="match status" value="1"/>
</dbReference>
<dbReference type="OrthoDB" id="9812008at2"/>
<keyword evidence="4" id="KW-0694">RNA-binding</keyword>
<evidence type="ECO:0000256" key="3">
    <source>
        <dbReference type="ARBA" id="ARBA00023274"/>
    </source>
</evidence>
<evidence type="ECO:0000256" key="4">
    <source>
        <dbReference type="HAMAP-Rule" id="MF_00270"/>
    </source>
</evidence>
<comment type="function">
    <text evidence="4">Binds as a heterodimer with protein bS6 to the central domain of the 16S rRNA, where it helps stabilize the platform of the 30S subunit.</text>
</comment>
<dbReference type="NCBIfam" id="TIGR00165">
    <property type="entry name" value="S18"/>
    <property type="match status" value="1"/>
</dbReference>
<name>A0A5C1QDF4_9SPIO</name>
<dbReference type="Gene3D" id="4.10.640.10">
    <property type="entry name" value="Ribosomal protein S18"/>
    <property type="match status" value="1"/>
</dbReference>
<keyword evidence="4" id="KW-0699">rRNA-binding</keyword>
<dbReference type="InterPro" id="IPR001648">
    <property type="entry name" value="Ribosomal_bS18"/>
</dbReference>
<dbReference type="PANTHER" id="PTHR13479:SF40">
    <property type="entry name" value="SMALL RIBOSOMAL SUBUNIT PROTEIN BS18M"/>
    <property type="match status" value="1"/>
</dbReference>
<dbReference type="AlphaFoldDB" id="A0A5C1QDF4"/>
<keyword evidence="7" id="KW-1185">Reference proteome</keyword>
<dbReference type="SUPFAM" id="SSF46911">
    <property type="entry name" value="Ribosomal protein S18"/>
    <property type="match status" value="1"/>
</dbReference>
<comment type="similarity">
    <text evidence="1 4 5">Belongs to the bacterial ribosomal protein bS18 family.</text>
</comment>
<dbReference type="KEGG" id="sper:EW093_15950"/>
<dbReference type="GO" id="GO:0006412">
    <property type="term" value="P:translation"/>
    <property type="evidence" value="ECO:0007669"/>
    <property type="project" value="UniProtKB-UniRule"/>
</dbReference>
<evidence type="ECO:0000313" key="6">
    <source>
        <dbReference type="EMBL" id="QEN06115.1"/>
    </source>
</evidence>
<dbReference type="Proteomes" id="UP000323824">
    <property type="component" value="Chromosome"/>
</dbReference>
<proteinExistence type="inferred from homology"/>
<evidence type="ECO:0000256" key="2">
    <source>
        <dbReference type="ARBA" id="ARBA00022980"/>
    </source>
</evidence>
<accession>A0A5C1QDF4</accession>
<dbReference type="GO" id="GO:0003735">
    <property type="term" value="F:structural constituent of ribosome"/>
    <property type="evidence" value="ECO:0007669"/>
    <property type="project" value="InterPro"/>
</dbReference>
<gene>
    <name evidence="4 6" type="primary">rpsR</name>
    <name evidence="6" type="ORF">EW093_15950</name>
</gene>
<evidence type="ECO:0000313" key="7">
    <source>
        <dbReference type="Proteomes" id="UP000323824"/>
    </source>
</evidence>
<dbReference type="RefSeq" id="WP_149569349.1">
    <property type="nucleotide sequence ID" value="NZ_CP035807.1"/>
</dbReference>
<keyword evidence="3 4" id="KW-0687">Ribonucleoprotein</keyword>
<dbReference type="PRINTS" id="PR00974">
    <property type="entry name" value="RIBOSOMALS18"/>
</dbReference>
<evidence type="ECO:0000256" key="5">
    <source>
        <dbReference type="RuleBase" id="RU003910"/>
    </source>
</evidence>